<accession>A0A3E4M8H7</accession>
<evidence type="ECO:0000313" key="2">
    <source>
        <dbReference type="Proteomes" id="UP000261052"/>
    </source>
</evidence>
<dbReference type="AlphaFoldDB" id="A0A3E4M8H7"/>
<protein>
    <recommendedName>
        <fullName evidence="3">P27 family phage terminase small subunit</fullName>
    </recommendedName>
</protein>
<evidence type="ECO:0008006" key="3">
    <source>
        <dbReference type="Google" id="ProtNLM"/>
    </source>
</evidence>
<comment type="caution">
    <text evidence="1">The sequence shown here is derived from an EMBL/GenBank/DDBJ whole genome shotgun (WGS) entry which is preliminary data.</text>
</comment>
<dbReference type="InterPro" id="IPR006448">
    <property type="entry name" value="Phage_term_ssu_P27"/>
</dbReference>
<reference evidence="1 2" key="1">
    <citation type="submission" date="2018-08" db="EMBL/GenBank/DDBJ databases">
        <title>A genome reference for cultivated species of the human gut microbiota.</title>
        <authorList>
            <person name="Zou Y."/>
            <person name="Xue W."/>
            <person name="Luo G."/>
        </authorList>
    </citation>
    <scope>NUCLEOTIDE SEQUENCE [LARGE SCALE GENOMIC DNA]</scope>
    <source>
        <strain evidence="1 2">TF11-15AC</strain>
    </source>
</reference>
<gene>
    <name evidence="1" type="ORF">DXD13_00860</name>
</gene>
<dbReference type="Pfam" id="PF05119">
    <property type="entry name" value="Terminase_4"/>
    <property type="match status" value="1"/>
</dbReference>
<name>A0A3E4M8H7_9FIRM</name>
<organism evidence="1 2">
    <name type="scientific">Agathobacter rectalis</name>
    <dbReference type="NCBI Taxonomy" id="39491"/>
    <lineage>
        <taxon>Bacteria</taxon>
        <taxon>Bacillati</taxon>
        <taxon>Bacillota</taxon>
        <taxon>Clostridia</taxon>
        <taxon>Lachnospirales</taxon>
        <taxon>Lachnospiraceae</taxon>
        <taxon>Agathobacter</taxon>
    </lineage>
</organism>
<dbReference type="Proteomes" id="UP000261052">
    <property type="component" value="Unassembled WGS sequence"/>
</dbReference>
<dbReference type="EMBL" id="QSQP01000001">
    <property type="protein sequence ID" value="RGK45662.1"/>
    <property type="molecule type" value="Genomic_DNA"/>
</dbReference>
<proteinExistence type="predicted"/>
<dbReference type="RefSeq" id="WP_059085968.1">
    <property type="nucleotide sequence ID" value="NZ_QSQP01000001.1"/>
</dbReference>
<sequence length="105" mass="11897">MAQKKSDILESLISQLEKKQADISCFLDLIDDYMALYDIKKKLKTDIKKRGVSYEAQSASGKATIIKQNQSVKDLVAVNKQMLMILDKLGLTTEKTIRDDDDDKL</sequence>
<evidence type="ECO:0000313" key="1">
    <source>
        <dbReference type="EMBL" id="RGK45662.1"/>
    </source>
</evidence>